<feature type="compositionally biased region" description="Low complexity" evidence="2">
    <location>
        <begin position="323"/>
        <end position="336"/>
    </location>
</feature>
<keyword evidence="1" id="KW-0694">RNA-binding</keyword>
<comment type="similarity">
    <text evidence="1">Belongs to the eukaryotic initiation factor 4E family.</text>
</comment>
<dbReference type="Pfam" id="PF01652">
    <property type="entry name" value="IF4E"/>
    <property type="match status" value="1"/>
</dbReference>
<evidence type="ECO:0000313" key="4">
    <source>
        <dbReference type="Proteomes" id="UP001390339"/>
    </source>
</evidence>
<name>A0ABR2I439_9PEZI</name>
<feature type="compositionally biased region" description="Basic and acidic residues" evidence="2">
    <location>
        <begin position="312"/>
        <end position="322"/>
    </location>
</feature>
<reference evidence="3 4" key="1">
    <citation type="journal article" date="2024" name="IMA Fungus">
        <title>Apiospora arundinis, a panoply of carbohydrate-active enzymes and secondary metabolites.</title>
        <authorList>
            <person name="Sorensen T."/>
            <person name="Petersen C."/>
            <person name="Muurmann A.T."/>
            <person name="Christiansen J.V."/>
            <person name="Brundto M.L."/>
            <person name="Overgaard C.K."/>
            <person name="Boysen A.T."/>
            <person name="Wollenberg R.D."/>
            <person name="Larsen T.O."/>
            <person name="Sorensen J.L."/>
            <person name="Nielsen K.L."/>
            <person name="Sondergaard T.E."/>
        </authorList>
    </citation>
    <scope>NUCLEOTIDE SEQUENCE [LARGE SCALE GENOMIC DNA]</scope>
    <source>
        <strain evidence="3 4">AAU 773</strain>
    </source>
</reference>
<feature type="compositionally biased region" description="Polar residues" evidence="2">
    <location>
        <begin position="46"/>
        <end position="63"/>
    </location>
</feature>
<gene>
    <name evidence="3" type="ORF">PGQ11_012844</name>
</gene>
<dbReference type="InterPro" id="IPR019770">
    <property type="entry name" value="TIF_eIF_4E_CS"/>
</dbReference>
<dbReference type="Proteomes" id="UP001390339">
    <property type="component" value="Unassembled WGS sequence"/>
</dbReference>
<organism evidence="3 4">
    <name type="scientific">Apiospora arundinis</name>
    <dbReference type="NCBI Taxonomy" id="335852"/>
    <lineage>
        <taxon>Eukaryota</taxon>
        <taxon>Fungi</taxon>
        <taxon>Dikarya</taxon>
        <taxon>Ascomycota</taxon>
        <taxon>Pezizomycotina</taxon>
        <taxon>Sordariomycetes</taxon>
        <taxon>Xylariomycetidae</taxon>
        <taxon>Amphisphaeriales</taxon>
        <taxon>Apiosporaceae</taxon>
        <taxon>Apiospora</taxon>
    </lineage>
</organism>
<dbReference type="InterPro" id="IPR001040">
    <property type="entry name" value="TIF_eIF_4E"/>
</dbReference>
<dbReference type="InterPro" id="IPR023398">
    <property type="entry name" value="TIF_eIF4e-like"/>
</dbReference>
<dbReference type="PANTHER" id="PTHR11960">
    <property type="entry name" value="EUKARYOTIC TRANSLATION INITIATION FACTOR 4E RELATED"/>
    <property type="match status" value="1"/>
</dbReference>
<accession>A0ABR2I439</accession>
<evidence type="ECO:0000256" key="2">
    <source>
        <dbReference type="SAM" id="MobiDB-lite"/>
    </source>
</evidence>
<dbReference type="PANTHER" id="PTHR11960:SF18">
    <property type="entry name" value="EUKARYOTIC TRANSLATION INITIATION FACTOR 4E HOMOLOGOUS PROTEIN, ISOFORM B"/>
    <property type="match status" value="1"/>
</dbReference>
<feature type="region of interest" description="Disordered" evidence="2">
    <location>
        <begin position="1"/>
        <end position="73"/>
    </location>
</feature>
<feature type="region of interest" description="Disordered" evidence="2">
    <location>
        <begin position="94"/>
        <end position="135"/>
    </location>
</feature>
<keyword evidence="4" id="KW-1185">Reference proteome</keyword>
<dbReference type="Gene3D" id="3.30.760.10">
    <property type="entry name" value="RNA Cap, Translation Initiation Factor Eif4e"/>
    <property type="match status" value="1"/>
</dbReference>
<protein>
    <submittedName>
        <fullName evidence="3">Translation initiation factor eIF4e</fullName>
    </submittedName>
</protein>
<evidence type="ECO:0000313" key="3">
    <source>
        <dbReference type="EMBL" id="KAK8856932.1"/>
    </source>
</evidence>
<dbReference type="EMBL" id="JAPCWZ010000007">
    <property type="protein sequence ID" value="KAK8856932.1"/>
    <property type="molecule type" value="Genomic_DNA"/>
</dbReference>
<dbReference type="GO" id="GO:0003743">
    <property type="term" value="F:translation initiation factor activity"/>
    <property type="evidence" value="ECO:0007669"/>
    <property type="project" value="UniProtKB-KW"/>
</dbReference>
<dbReference type="SUPFAM" id="SSF55418">
    <property type="entry name" value="eIF4e-like"/>
    <property type="match status" value="1"/>
</dbReference>
<feature type="region of interest" description="Disordered" evidence="2">
    <location>
        <begin position="301"/>
        <end position="347"/>
    </location>
</feature>
<feature type="compositionally biased region" description="Polar residues" evidence="2">
    <location>
        <begin position="1"/>
        <end position="27"/>
    </location>
</feature>
<proteinExistence type="inferred from homology"/>
<evidence type="ECO:0000256" key="1">
    <source>
        <dbReference type="RuleBase" id="RU004374"/>
    </source>
</evidence>
<keyword evidence="1 3" id="KW-0396">Initiation factor</keyword>
<comment type="caution">
    <text evidence="3">The sequence shown here is derived from an EMBL/GenBank/DDBJ whole genome shotgun (WGS) entry which is preliminary data.</text>
</comment>
<dbReference type="PROSITE" id="PS00813">
    <property type="entry name" value="IF4E"/>
    <property type="match status" value="1"/>
</dbReference>
<keyword evidence="1" id="KW-0648">Protein biosynthesis</keyword>
<sequence>MDNKSSSSIWNRRPNTSNLSLSTNQTDPAAAARDFSSLSAARRNGGPTSSHGKPNPFSATTPGSGLASPTGGGSSAFGLGSGAFASFGAAGKTPKTPGNPFEMAMGSIGGGKKTPATEKTSSEALRSAAGKMSAGPSHPLRYTWFFWTRPPISKANGRVDYDKTLHPMARVTTVEEFWTVHRHLKRPSELPVVTDYHFFKEGIRPIWEDEENKHGGKWTLRMKKGIADLYWTETMMALIGNALSDGTEEMNNAINGMVLSVRNGEDILSIWTSGTDSIVLKVRDMLKSWLKCPQNTIIEFKSHTDSMTQRAQIDEQRREKAANNHNNNNNNNNNNNDNKRAGASRQA</sequence>